<feature type="domain" description="FAD-binding FR-type" evidence="7">
    <location>
        <begin position="209"/>
        <end position="313"/>
    </location>
</feature>
<dbReference type="Gene3D" id="3.40.50.80">
    <property type="entry name" value="Nucleotide-binding domain of ferredoxin-NADP reductase (FNR) module"/>
    <property type="match status" value="1"/>
</dbReference>
<dbReference type="Gene3D" id="2.40.30.10">
    <property type="entry name" value="Translation factors"/>
    <property type="match status" value="1"/>
</dbReference>
<comment type="subcellular location">
    <subcellularLocation>
        <location evidence="2">Membrane</location>
        <topology evidence="2">Multi-pass membrane protein</topology>
    </subcellularLocation>
</comment>
<evidence type="ECO:0000256" key="3">
    <source>
        <dbReference type="ARBA" id="ARBA00022692"/>
    </source>
</evidence>
<gene>
    <name evidence="8" type="ORF">GCM10009559_50200</name>
</gene>
<dbReference type="InterPro" id="IPR050415">
    <property type="entry name" value="MRET"/>
</dbReference>
<keyword evidence="5 6" id="KW-0472">Membrane</keyword>
<sequence>MDHRLLRATWLGGLGAIIGAPTFAFLALPSVAHLGLPTTGGLWQKLSTITGLLALSALVCAAVLPSRLRSLNRAFGIESVIDVHRFLGIVTASLIFAHLACVVAADPANITLLDLTTAPGRARAATVSTLALIALAVLTVLRNQARLSYELWKLSHVTLAATALLAAGLHVWLLDQLVRDAVIGTMFMLFAVLLVLVLGHRWVWRPLCDPSTEFVVRDVRRENRTVSTLVLEPCARVGRPATSWAFAPGQFAWIRLDRSVMAEEHPFTIASSAHSDATEFTIRHTGDFTRALRRLPVGATVWVDGPHGAFTNDAEASAGFVMIAGGVGITPMMSMLRTAAHRNDPRPYRLVVVASAPEDLLFRGELAELRQLIDLEVTEVLRRPVEGWSGHTGDINVDLLSAVLGGAHNAAEVDYFICGPPALVTDALGALDVLGAPLDRIHTEQFDLA</sequence>
<proteinExistence type="predicted"/>
<dbReference type="Proteomes" id="UP001499967">
    <property type="component" value="Unassembled WGS sequence"/>
</dbReference>
<evidence type="ECO:0000256" key="6">
    <source>
        <dbReference type="SAM" id="Phobius"/>
    </source>
</evidence>
<feature type="transmembrane region" description="Helical" evidence="6">
    <location>
        <begin position="180"/>
        <end position="198"/>
    </location>
</feature>
<accession>A0ABN1N683</accession>
<keyword evidence="9" id="KW-1185">Reference proteome</keyword>
<dbReference type="InterPro" id="IPR039261">
    <property type="entry name" value="FNR_nucleotide-bd"/>
</dbReference>
<dbReference type="PANTHER" id="PTHR47354:SF5">
    <property type="entry name" value="PROTEIN RFBI"/>
    <property type="match status" value="1"/>
</dbReference>
<dbReference type="Pfam" id="PF01794">
    <property type="entry name" value="Ferric_reduct"/>
    <property type="match status" value="1"/>
</dbReference>
<feature type="transmembrane region" description="Helical" evidence="6">
    <location>
        <begin position="12"/>
        <end position="34"/>
    </location>
</feature>
<keyword evidence="3 6" id="KW-0812">Transmembrane</keyword>
<name>A0ABN1N683_9PSEU</name>
<dbReference type="PANTHER" id="PTHR47354">
    <property type="entry name" value="NADH OXIDOREDUCTASE HCR"/>
    <property type="match status" value="1"/>
</dbReference>
<evidence type="ECO:0000313" key="8">
    <source>
        <dbReference type="EMBL" id="GAA0895219.1"/>
    </source>
</evidence>
<dbReference type="RefSeq" id="WP_343944009.1">
    <property type="nucleotide sequence ID" value="NZ_BAAAHP010000154.1"/>
</dbReference>
<evidence type="ECO:0000256" key="2">
    <source>
        <dbReference type="ARBA" id="ARBA00004141"/>
    </source>
</evidence>
<evidence type="ECO:0000259" key="7">
    <source>
        <dbReference type="PROSITE" id="PS51384"/>
    </source>
</evidence>
<dbReference type="PRINTS" id="PR00410">
    <property type="entry name" value="PHEHYDRXLASE"/>
</dbReference>
<dbReference type="InterPro" id="IPR017938">
    <property type="entry name" value="Riboflavin_synthase-like_b-brl"/>
</dbReference>
<dbReference type="SUPFAM" id="SSF63380">
    <property type="entry name" value="Riboflavin synthase domain-like"/>
    <property type="match status" value="1"/>
</dbReference>
<comment type="cofactor">
    <cofactor evidence="1">
        <name>FAD</name>
        <dbReference type="ChEBI" id="CHEBI:57692"/>
    </cofactor>
</comment>
<feature type="transmembrane region" description="Helical" evidence="6">
    <location>
        <begin position="154"/>
        <end position="174"/>
    </location>
</feature>
<dbReference type="Pfam" id="PF08022">
    <property type="entry name" value="FAD_binding_8"/>
    <property type="match status" value="1"/>
</dbReference>
<dbReference type="InterPro" id="IPR017927">
    <property type="entry name" value="FAD-bd_FR_type"/>
</dbReference>
<dbReference type="InterPro" id="IPR013112">
    <property type="entry name" value="FAD-bd_8"/>
</dbReference>
<protein>
    <submittedName>
        <fullName evidence="8">Ferredoxin reductase family protein</fullName>
    </submittedName>
</protein>
<feature type="transmembrane region" description="Helical" evidence="6">
    <location>
        <begin position="125"/>
        <end position="142"/>
    </location>
</feature>
<reference evidence="8 9" key="1">
    <citation type="journal article" date="2019" name="Int. J. Syst. Evol. Microbiol.">
        <title>The Global Catalogue of Microorganisms (GCM) 10K type strain sequencing project: providing services to taxonomists for standard genome sequencing and annotation.</title>
        <authorList>
            <consortium name="The Broad Institute Genomics Platform"/>
            <consortium name="The Broad Institute Genome Sequencing Center for Infectious Disease"/>
            <person name="Wu L."/>
            <person name="Ma J."/>
        </authorList>
    </citation>
    <scope>NUCLEOTIDE SEQUENCE [LARGE SCALE GENOMIC DNA]</scope>
    <source>
        <strain evidence="8 9">JCM 11117</strain>
    </source>
</reference>
<dbReference type="PROSITE" id="PS51384">
    <property type="entry name" value="FAD_FR"/>
    <property type="match status" value="1"/>
</dbReference>
<dbReference type="InterPro" id="IPR001433">
    <property type="entry name" value="OxRdtase_FAD/NAD-bd"/>
</dbReference>
<comment type="caution">
    <text evidence="8">The sequence shown here is derived from an EMBL/GenBank/DDBJ whole genome shotgun (WGS) entry which is preliminary data.</text>
</comment>
<evidence type="ECO:0000256" key="1">
    <source>
        <dbReference type="ARBA" id="ARBA00001974"/>
    </source>
</evidence>
<organism evidence="8 9">
    <name type="scientific">Pseudonocardia zijingensis</name>
    <dbReference type="NCBI Taxonomy" id="153376"/>
    <lineage>
        <taxon>Bacteria</taxon>
        <taxon>Bacillati</taxon>
        <taxon>Actinomycetota</taxon>
        <taxon>Actinomycetes</taxon>
        <taxon>Pseudonocardiales</taxon>
        <taxon>Pseudonocardiaceae</taxon>
        <taxon>Pseudonocardia</taxon>
    </lineage>
</organism>
<evidence type="ECO:0000256" key="5">
    <source>
        <dbReference type="ARBA" id="ARBA00023136"/>
    </source>
</evidence>
<dbReference type="Pfam" id="PF00175">
    <property type="entry name" value="NAD_binding_1"/>
    <property type="match status" value="1"/>
</dbReference>
<evidence type="ECO:0000313" key="9">
    <source>
        <dbReference type="Proteomes" id="UP001499967"/>
    </source>
</evidence>
<feature type="transmembrane region" description="Helical" evidence="6">
    <location>
        <begin position="46"/>
        <end position="65"/>
    </location>
</feature>
<evidence type="ECO:0000256" key="4">
    <source>
        <dbReference type="ARBA" id="ARBA00022989"/>
    </source>
</evidence>
<dbReference type="SUPFAM" id="SSF52343">
    <property type="entry name" value="Ferredoxin reductase-like, C-terminal NADP-linked domain"/>
    <property type="match status" value="1"/>
</dbReference>
<feature type="transmembrane region" description="Helical" evidence="6">
    <location>
        <begin position="86"/>
        <end position="105"/>
    </location>
</feature>
<dbReference type="InterPro" id="IPR013130">
    <property type="entry name" value="Fe3_Rdtase_TM_dom"/>
</dbReference>
<keyword evidence="4 6" id="KW-1133">Transmembrane helix</keyword>
<dbReference type="EMBL" id="BAAAHP010000154">
    <property type="protein sequence ID" value="GAA0895219.1"/>
    <property type="molecule type" value="Genomic_DNA"/>
</dbReference>